<proteinExistence type="inferred from homology"/>
<dbReference type="InterPro" id="IPR029062">
    <property type="entry name" value="Class_I_gatase-like"/>
</dbReference>
<dbReference type="Gene3D" id="3.50.30.60">
    <property type="entry name" value="LD-carboxypeptidase A C-terminal domain-like"/>
    <property type="match status" value="1"/>
</dbReference>
<evidence type="ECO:0000313" key="10">
    <source>
        <dbReference type="Proteomes" id="UP000541033"/>
    </source>
</evidence>
<dbReference type="InterPro" id="IPR027478">
    <property type="entry name" value="LdcA_N"/>
</dbReference>
<evidence type="ECO:0000256" key="5">
    <source>
        <dbReference type="ARBA" id="ARBA00022825"/>
    </source>
</evidence>
<dbReference type="Pfam" id="PF17676">
    <property type="entry name" value="Peptidase_S66C"/>
    <property type="match status" value="1"/>
</dbReference>
<dbReference type="CDD" id="cd07025">
    <property type="entry name" value="Peptidase_S66"/>
    <property type="match status" value="1"/>
</dbReference>
<evidence type="ECO:0000259" key="7">
    <source>
        <dbReference type="Pfam" id="PF02016"/>
    </source>
</evidence>
<name>A0A7X5QYB3_9MICO</name>
<dbReference type="GO" id="GO:0008236">
    <property type="term" value="F:serine-type peptidase activity"/>
    <property type="evidence" value="ECO:0007669"/>
    <property type="project" value="UniProtKB-KW"/>
</dbReference>
<dbReference type="SUPFAM" id="SSF52317">
    <property type="entry name" value="Class I glutamine amidotransferase-like"/>
    <property type="match status" value="1"/>
</dbReference>
<dbReference type="EC" id="3.4.17.13" evidence="9"/>
<gene>
    <name evidence="9" type="ORF">FHX76_000096</name>
</gene>
<sequence>MSTSTVTRSAVATLRPLQAGDRVGLVATSSQCKAELVDASVELLTRWGLVPVLGEHVLAKHPRADYLAGTDEQRASDLTAAWTDDSLAAVFCARGGYGSVRMIDYLDPAVLRSASPKLLIGSSDVTGVHEFWEQKLGLPTWFGPMLATDELLSDEANIRMLHDALFTKASGQVITAPDAVSLVGGEVTAPLTGGNMSLLAMTNGAKTQPAARAAGKIVLLEDVTESPYRLDGLVTSLLRSGYFDGAVGIALGTWKECGPPEEVRALMEELLVPLGLPLVWGLPFGHGPNVTTVPLGLRATLSADDHPRITVV</sequence>
<feature type="active site" description="Charge relay system" evidence="6">
    <location>
        <position position="221"/>
    </location>
</feature>
<dbReference type="EMBL" id="JAAMOX010000001">
    <property type="protein sequence ID" value="NIH52228.1"/>
    <property type="molecule type" value="Genomic_DNA"/>
</dbReference>
<feature type="domain" description="LD-carboxypeptidase C-terminal" evidence="8">
    <location>
        <begin position="189"/>
        <end position="301"/>
    </location>
</feature>
<keyword evidence="5" id="KW-0720">Serine protease</keyword>
<keyword evidence="3" id="KW-0645">Protease</keyword>
<dbReference type="InterPro" id="IPR040921">
    <property type="entry name" value="Peptidase_S66C"/>
</dbReference>
<organism evidence="9 10">
    <name type="scientific">Lysinibacter cavernae</name>
    <dbReference type="NCBI Taxonomy" id="1640652"/>
    <lineage>
        <taxon>Bacteria</taxon>
        <taxon>Bacillati</taxon>
        <taxon>Actinomycetota</taxon>
        <taxon>Actinomycetes</taxon>
        <taxon>Micrococcales</taxon>
        <taxon>Microbacteriaceae</taxon>
        <taxon>Lysinibacter</taxon>
    </lineage>
</organism>
<evidence type="ECO:0000256" key="2">
    <source>
        <dbReference type="ARBA" id="ARBA00022645"/>
    </source>
</evidence>
<dbReference type="PIRSF" id="PIRSF028757">
    <property type="entry name" value="LD-carboxypeptidase"/>
    <property type="match status" value="1"/>
</dbReference>
<keyword evidence="2 9" id="KW-0121">Carboxypeptidase</keyword>
<dbReference type="InterPro" id="IPR040449">
    <property type="entry name" value="Peptidase_S66_N"/>
</dbReference>
<feature type="active site" description="Charge relay system" evidence="6">
    <location>
        <position position="286"/>
    </location>
</feature>
<dbReference type="InterPro" id="IPR027461">
    <property type="entry name" value="Carboxypeptidase_A_C_sf"/>
</dbReference>
<dbReference type="InterPro" id="IPR003507">
    <property type="entry name" value="S66_fam"/>
</dbReference>
<evidence type="ECO:0000259" key="8">
    <source>
        <dbReference type="Pfam" id="PF17676"/>
    </source>
</evidence>
<keyword evidence="10" id="KW-1185">Reference proteome</keyword>
<dbReference type="Gene3D" id="3.40.50.10740">
    <property type="entry name" value="Class I glutamine amidotransferase-like"/>
    <property type="match status" value="1"/>
</dbReference>
<comment type="caution">
    <text evidence="9">The sequence shown here is derived from an EMBL/GenBank/DDBJ whole genome shotgun (WGS) entry which is preliminary data.</text>
</comment>
<accession>A0A7X5QYB3</accession>
<evidence type="ECO:0000256" key="4">
    <source>
        <dbReference type="ARBA" id="ARBA00022801"/>
    </source>
</evidence>
<evidence type="ECO:0000256" key="3">
    <source>
        <dbReference type="ARBA" id="ARBA00022670"/>
    </source>
</evidence>
<keyword evidence="4 9" id="KW-0378">Hydrolase</keyword>
<dbReference type="AlphaFoldDB" id="A0A7X5QYB3"/>
<reference evidence="9 10" key="1">
    <citation type="submission" date="2020-02" db="EMBL/GenBank/DDBJ databases">
        <title>Sequencing the genomes of 1000 actinobacteria strains.</title>
        <authorList>
            <person name="Klenk H.-P."/>
        </authorList>
    </citation>
    <scope>NUCLEOTIDE SEQUENCE [LARGE SCALE GENOMIC DNA]</scope>
    <source>
        <strain evidence="9 10">DSM 27960</strain>
    </source>
</reference>
<comment type="similarity">
    <text evidence="1">Belongs to the peptidase S66 family.</text>
</comment>
<feature type="domain" description="LD-carboxypeptidase N-terminal" evidence="7">
    <location>
        <begin position="23"/>
        <end position="143"/>
    </location>
</feature>
<dbReference type="Proteomes" id="UP000541033">
    <property type="component" value="Unassembled WGS sequence"/>
</dbReference>
<dbReference type="PANTHER" id="PTHR30237:SF2">
    <property type="entry name" value="MUREIN TETRAPEPTIDE CARBOXYPEPTIDASE"/>
    <property type="match status" value="1"/>
</dbReference>
<dbReference type="Pfam" id="PF02016">
    <property type="entry name" value="Peptidase_S66"/>
    <property type="match status" value="1"/>
</dbReference>
<evidence type="ECO:0000256" key="1">
    <source>
        <dbReference type="ARBA" id="ARBA00010233"/>
    </source>
</evidence>
<protein>
    <submittedName>
        <fullName evidence="9">Muramoyltetrapeptide carboxypeptidase</fullName>
        <ecNumber evidence="9">3.4.17.13</ecNumber>
    </submittedName>
</protein>
<dbReference type="PANTHER" id="PTHR30237">
    <property type="entry name" value="MURAMOYLTETRAPEPTIDE CARBOXYPEPTIDASE"/>
    <property type="match status" value="1"/>
</dbReference>
<dbReference type="SUPFAM" id="SSF141986">
    <property type="entry name" value="LD-carboxypeptidase A C-terminal domain-like"/>
    <property type="match status" value="1"/>
</dbReference>
<dbReference type="GO" id="GO:0106415">
    <property type="term" value="F:muramoyltetrapeptide carboxypeptidase activity"/>
    <property type="evidence" value="ECO:0007669"/>
    <property type="project" value="UniProtKB-EC"/>
</dbReference>
<dbReference type="RefSeq" id="WP_167146470.1">
    <property type="nucleotide sequence ID" value="NZ_JAAMOX010000001.1"/>
</dbReference>
<evidence type="ECO:0000313" key="9">
    <source>
        <dbReference type="EMBL" id="NIH52228.1"/>
    </source>
</evidence>
<feature type="active site" description="Nucleophile" evidence="6">
    <location>
        <position position="123"/>
    </location>
</feature>
<dbReference type="GO" id="GO:0006508">
    <property type="term" value="P:proteolysis"/>
    <property type="evidence" value="ECO:0007669"/>
    <property type="project" value="UniProtKB-KW"/>
</dbReference>
<evidence type="ECO:0000256" key="6">
    <source>
        <dbReference type="PIRSR" id="PIRSR028757-1"/>
    </source>
</evidence>